<proteinExistence type="inferred from homology"/>
<evidence type="ECO:0000256" key="2">
    <source>
        <dbReference type="ARBA" id="ARBA00022737"/>
    </source>
</evidence>
<evidence type="ECO:0000313" key="14">
    <source>
        <dbReference type="Proteomes" id="UP000242502"/>
    </source>
</evidence>
<dbReference type="InterPro" id="IPR043686">
    <property type="entry name" value="Uup"/>
</dbReference>
<dbReference type="InterPro" id="IPR027417">
    <property type="entry name" value="P-loop_NTPase"/>
</dbReference>
<dbReference type="AlphaFoldDB" id="A0A1D2QST5"/>
<reference evidence="13 14" key="1">
    <citation type="journal article" date="2016" name="Appl. Environ. Microbiol.">
        <title>Lack of Overt Genome Reduction in the Bryostatin-Producing Bryozoan Symbiont "Candidatus Endobugula sertula".</title>
        <authorList>
            <person name="Miller I.J."/>
            <person name="Vanee N."/>
            <person name="Fong S.S."/>
            <person name="Lim-Fong G.E."/>
            <person name="Kwan J.C."/>
        </authorList>
    </citation>
    <scope>NUCLEOTIDE SEQUENCE [LARGE SCALE GENOMIC DNA]</scope>
    <source>
        <strain evidence="13">AB1-4</strain>
    </source>
</reference>
<evidence type="ECO:0000256" key="4">
    <source>
        <dbReference type="ARBA" id="ARBA00022763"/>
    </source>
</evidence>
<accession>A0A1D2QST5</accession>
<comment type="function">
    <text evidence="11">Probably plays a role in ribosome assembly or function. May be involved in resolution of branched DNA intermediates that result from template switching in postreplication gaps. Binds DNA and has ATPase activity.</text>
</comment>
<gene>
    <name evidence="11" type="primary">uup</name>
    <name evidence="13" type="ORF">AB835_02685</name>
</gene>
<dbReference type="PANTHER" id="PTHR42855:SF1">
    <property type="entry name" value="ABC TRANSPORTER DOMAIN-CONTAINING PROTEIN"/>
    <property type="match status" value="1"/>
</dbReference>
<organism evidence="13 14">
    <name type="scientific">Candidatus Endobugula sertula</name>
    <name type="common">Bugula neritina bacterial symbiont</name>
    <dbReference type="NCBI Taxonomy" id="62101"/>
    <lineage>
        <taxon>Bacteria</taxon>
        <taxon>Pseudomonadati</taxon>
        <taxon>Pseudomonadota</taxon>
        <taxon>Gammaproteobacteria</taxon>
        <taxon>Cellvibrionales</taxon>
        <taxon>Cellvibrionaceae</taxon>
        <taxon>Candidatus Endobugula</taxon>
    </lineage>
</organism>
<dbReference type="GO" id="GO:0016887">
    <property type="term" value="F:ATP hydrolysis activity"/>
    <property type="evidence" value="ECO:0007669"/>
    <property type="project" value="UniProtKB-UniRule"/>
</dbReference>
<dbReference type="Pfam" id="PF12848">
    <property type="entry name" value="ABC_tran_Xtn"/>
    <property type="match status" value="1"/>
</dbReference>
<evidence type="ECO:0000256" key="11">
    <source>
        <dbReference type="HAMAP-Rule" id="MF_00848"/>
    </source>
</evidence>
<feature type="binding site" evidence="11">
    <location>
        <begin position="36"/>
        <end position="43"/>
    </location>
    <ligand>
        <name>ATP</name>
        <dbReference type="ChEBI" id="CHEBI:30616"/>
        <label>1</label>
    </ligand>
</feature>
<evidence type="ECO:0000313" key="13">
    <source>
        <dbReference type="EMBL" id="ODS24651.1"/>
    </source>
</evidence>
<dbReference type="InterPro" id="IPR017871">
    <property type="entry name" value="ABC_transporter-like_CS"/>
</dbReference>
<dbReference type="EMBL" id="MDLC01000006">
    <property type="protein sequence ID" value="ODS24651.1"/>
    <property type="molecule type" value="Genomic_DNA"/>
</dbReference>
<name>A0A1D2QST5_9GAMM</name>
<dbReference type="Gene3D" id="1.10.287.380">
    <property type="entry name" value="Valyl-tRNA synthetase, C-terminal domain"/>
    <property type="match status" value="1"/>
</dbReference>
<dbReference type="InterPro" id="IPR032781">
    <property type="entry name" value="ABC_tran_Xtn"/>
</dbReference>
<evidence type="ECO:0000256" key="8">
    <source>
        <dbReference type="ARBA" id="ARBA00023204"/>
    </source>
</evidence>
<evidence type="ECO:0000256" key="6">
    <source>
        <dbReference type="ARBA" id="ARBA00022840"/>
    </source>
</evidence>
<dbReference type="SUPFAM" id="SSF52540">
    <property type="entry name" value="P-loop containing nucleoside triphosphate hydrolases"/>
    <property type="match status" value="2"/>
</dbReference>
<dbReference type="HAMAP" id="MF_00848">
    <property type="entry name" value="Uup"/>
    <property type="match status" value="1"/>
</dbReference>
<comment type="subcellular location">
    <subcellularLocation>
        <location evidence="11">Cytoplasm</location>
    </subcellularLocation>
    <text evidence="11">Associates with ribosomes.</text>
</comment>
<dbReference type="GO" id="GO:0005737">
    <property type="term" value="C:cytoplasm"/>
    <property type="evidence" value="ECO:0007669"/>
    <property type="project" value="UniProtKB-SubCell"/>
</dbReference>
<comment type="similarity">
    <text evidence="10 11">Belongs to the ABC transporter superfamily. ABCF family. Uup subfamily.</text>
</comment>
<dbReference type="EC" id="3.6.1.-" evidence="11"/>
<dbReference type="PROSITE" id="PS00211">
    <property type="entry name" value="ABC_TRANSPORTER_1"/>
    <property type="match status" value="2"/>
</dbReference>
<dbReference type="Gene3D" id="3.40.50.300">
    <property type="entry name" value="P-loop containing nucleotide triphosphate hydrolases"/>
    <property type="match status" value="2"/>
</dbReference>
<keyword evidence="4 11" id="KW-0227">DNA damage</keyword>
<evidence type="ECO:0000259" key="12">
    <source>
        <dbReference type="PROSITE" id="PS50893"/>
    </source>
</evidence>
<evidence type="ECO:0000256" key="1">
    <source>
        <dbReference type="ARBA" id="ARBA00022490"/>
    </source>
</evidence>
<keyword evidence="6 11" id="KW-0067">ATP-binding</keyword>
<dbReference type="InterPro" id="IPR037118">
    <property type="entry name" value="Val-tRNA_synth_C_sf"/>
</dbReference>
<dbReference type="GO" id="GO:0005524">
    <property type="term" value="F:ATP binding"/>
    <property type="evidence" value="ECO:0007669"/>
    <property type="project" value="UniProtKB-UniRule"/>
</dbReference>
<dbReference type="FunFam" id="3.40.50.300:FF:000309">
    <property type="entry name" value="ABC transporter ATP-binding protein"/>
    <property type="match status" value="1"/>
</dbReference>
<dbReference type="SMART" id="SM00382">
    <property type="entry name" value="AAA"/>
    <property type="match status" value="2"/>
</dbReference>
<dbReference type="Pfam" id="PF16326">
    <property type="entry name" value="ABC_tran_CTD"/>
    <property type="match status" value="1"/>
</dbReference>
<dbReference type="CDD" id="cd03221">
    <property type="entry name" value="ABCF_EF-3"/>
    <property type="match status" value="1"/>
</dbReference>
<evidence type="ECO:0000256" key="3">
    <source>
        <dbReference type="ARBA" id="ARBA00022741"/>
    </source>
</evidence>
<keyword evidence="8 11" id="KW-0234">DNA repair</keyword>
<feature type="domain" description="ABC transporter" evidence="12">
    <location>
        <begin position="317"/>
        <end position="537"/>
    </location>
</feature>
<dbReference type="GO" id="GO:0003677">
    <property type="term" value="F:DNA binding"/>
    <property type="evidence" value="ECO:0007669"/>
    <property type="project" value="UniProtKB-UniRule"/>
</dbReference>
<keyword evidence="1 11" id="KW-0963">Cytoplasm</keyword>
<keyword evidence="3 11" id="KW-0547">Nucleotide-binding</keyword>
<dbReference type="InterPro" id="IPR003439">
    <property type="entry name" value="ABC_transporter-like_ATP-bd"/>
</dbReference>
<feature type="domain" description="ABC transporter" evidence="12">
    <location>
        <begin position="4"/>
        <end position="250"/>
    </location>
</feature>
<dbReference type="PROSITE" id="PS50893">
    <property type="entry name" value="ABC_TRANSPORTER_2"/>
    <property type="match status" value="2"/>
</dbReference>
<evidence type="ECO:0000256" key="9">
    <source>
        <dbReference type="ARBA" id="ARBA00049360"/>
    </source>
</evidence>
<dbReference type="STRING" id="62101.AB835_02685"/>
<dbReference type="PANTHER" id="PTHR42855">
    <property type="entry name" value="ABC TRANSPORTER ATP-BINDING SUBUNIT"/>
    <property type="match status" value="1"/>
</dbReference>
<comment type="catalytic activity">
    <reaction evidence="9 11">
        <text>ATP + H2O = ADP + phosphate + H(+)</text>
        <dbReference type="Rhea" id="RHEA:13065"/>
        <dbReference type="ChEBI" id="CHEBI:15377"/>
        <dbReference type="ChEBI" id="CHEBI:15378"/>
        <dbReference type="ChEBI" id="CHEBI:30616"/>
        <dbReference type="ChEBI" id="CHEBI:43474"/>
        <dbReference type="ChEBI" id="CHEBI:456216"/>
    </reaction>
</comment>
<keyword evidence="7 11" id="KW-0238">DNA-binding</keyword>
<dbReference type="GO" id="GO:0006281">
    <property type="term" value="P:DNA repair"/>
    <property type="evidence" value="ECO:0007669"/>
    <property type="project" value="UniProtKB-KW"/>
</dbReference>
<evidence type="ECO:0000256" key="7">
    <source>
        <dbReference type="ARBA" id="ARBA00023125"/>
    </source>
</evidence>
<comment type="caution">
    <text evidence="13">The sequence shown here is derived from an EMBL/GenBank/DDBJ whole genome shotgun (WGS) entry which is preliminary data.</text>
</comment>
<dbReference type="Pfam" id="PF00005">
    <property type="entry name" value="ABC_tran"/>
    <property type="match status" value="2"/>
</dbReference>
<dbReference type="InterPro" id="IPR003593">
    <property type="entry name" value="AAA+_ATPase"/>
</dbReference>
<feature type="binding site" evidence="11">
    <location>
        <begin position="351"/>
        <end position="358"/>
    </location>
    <ligand>
        <name>ATP</name>
        <dbReference type="ChEBI" id="CHEBI:30616"/>
        <label>2</label>
    </ligand>
</feature>
<dbReference type="InterPro" id="IPR032524">
    <property type="entry name" value="ABC_tran_C"/>
</dbReference>
<protein>
    <recommendedName>
        <fullName evidence="11">ATP-binding protein Uup</fullName>
        <ecNumber evidence="11">3.6.1.-</ecNumber>
    </recommendedName>
</protein>
<dbReference type="InterPro" id="IPR051309">
    <property type="entry name" value="ABCF_ATPase"/>
</dbReference>
<keyword evidence="5 11" id="KW-0378">Hydrolase</keyword>
<keyword evidence="2 11" id="KW-0677">Repeat</keyword>
<dbReference type="Proteomes" id="UP000242502">
    <property type="component" value="Unassembled WGS sequence"/>
</dbReference>
<evidence type="ECO:0000256" key="10">
    <source>
        <dbReference type="ARBA" id="ARBA00061478"/>
    </source>
</evidence>
<dbReference type="GO" id="GO:0043022">
    <property type="term" value="F:ribosome binding"/>
    <property type="evidence" value="ECO:0007669"/>
    <property type="project" value="UniProtKB-UniRule"/>
</dbReference>
<evidence type="ECO:0000256" key="5">
    <source>
        <dbReference type="ARBA" id="ARBA00022801"/>
    </source>
</evidence>
<dbReference type="FunFam" id="3.40.50.300:FF:000011">
    <property type="entry name" value="Putative ABC transporter ATP-binding component"/>
    <property type="match status" value="1"/>
</dbReference>
<sequence length="630" mass="72319">MEFIKFEQCSLHYGEQVLMDNIDLSINKGQKICLVGRNGAGKSTLLKMIMGQVKPDDGSIWCRQGLRMACLDQELPEANEVTVYDVVASAFQEVGEYLAEYRDLSMQEHHETTLSRLDRLQQRIESQDGWLLQQRVDAVLSRFSLNADATMKSLSGGWRRRVLLAKALVIDPELLLLDEPTNHLDIESIEWLEQQLGLFKGALIIISHDRRLLQQLSNCIVELDRGHLWTYNGTYQNFLDDKEKRLETEARHHVLFDKRLAEEERWIRQGIKARRTRNEGRVRQLKKMREERQQRREVQGKSHFVIEKGVASGKVVFELEQLRFRWPKDENWLIDNFSSRILRGDRIGIIGGNGTGKSTLVQLMLRQLNPTSGTVRQGTKLCIAYFDQQRDQLDLAKNAIDNIAGGREFITINGKDIHVISYLKDFLFTGERARTPVGTLSGGERNRILLAKLFSQPSNLLILDEPTNDLDVETLELLEERLLDYQGTVLLVSHDRVFLDNVVTNIIAFEGRGCVTSYVGGYSYWQKQFSSLAGAEQKQLPETEVKAAETKRSSFKETRKLTYKLQRELDQMPEKIAVQEALVSALNDKVATGDFYQQAHNMVSETLGELAKQQDILDSLYERWEELESL</sequence>